<dbReference type="RefSeq" id="WP_136552514.1">
    <property type="nucleotide sequence ID" value="NZ_STGJ01000007.1"/>
</dbReference>
<evidence type="ECO:0000256" key="1">
    <source>
        <dbReference type="ARBA" id="ARBA00006738"/>
    </source>
</evidence>
<evidence type="ECO:0000256" key="2">
    <source>
        <dbReference type="HAMAP-Rule" id="MF_00048"/>
    </source>
</evidence>
<dbReference type="Proteomes" id="UP000308891">
    <property type="component" value="Unassembled WGS sequence"/>
</dbReference>
<dbReference type="CDD" id="cd20736">
    <property type="entry name" value="PoNe_Nuclease"/>
    <property type="match status" value="1"/>
</dbReference>
<dbReference type="EMBL" id="STGJ01000007">
    <property type="protein sequence ID" value="TIC83363.1"/>
    <property type="molecule type" value="Genomic_DNA"/>
</dbReference>
<dbReference type="AlphaFoldDB" id="A0A4V4N884"/>
<dbReference type="OrthoDB" id="9794876at2"/>
<dbReference type="HAMAP" id="MF_00048">
    <property type="entry name" value="UPF0102"/>
    <property type="match status" value="1"/>
</dbReference>
<reference evidence="3 4" key="1">
    <citation type="submission" date="2019-04" db="EMBL/GenBank/DDBJ databases">
        <title>Crenobacter sp. nov.</title>
        <authorList>
            <person name="Shi S."/>
        </authorList>
    </citation>
    <scope>NUCLEOTIDE SEQUENCE [LARGE SCALE GENOMIC DNA]</scope>
    <source>
        <strain evidence="3 4">GY 70310</strain>
    </source>
</reference>
<dbReference type="NCBIfam" id="TIGR00252">
    <property type="entry name" value="YraN family protein"/>
    <property type="match status" value="1"/>
</dbReference>
<name>A0A4V4N884_9NEIS</name>
<dbReference type="Pfam" id="PF02021">
    <property type="entry name" value="UPF0102"/>
    <property type="match status" value="1"/>
</dbReference>
<keyword evidence="4" id="KW-1185">Reference proteome</keyword>
<organism evidence="3 4">
    <name type="scientific">Crenobacter intestini</name>
    <dbReference type="NCBI Taxonomy" id="2563443"/>
    <lineage>
        <taxon>Bacteria</taxon>
        <taxon>Pseudomonadati</taxon>
        <taxon>Pseudomonadota</taxon>
        <taxon>Betaproteobacteria</taxon>
        <taxon>Neisseriales</taxon>
        <taxon>Neisseriaceae</taxon>
        <taxon>Crenobacter</taxon>
    </lineage>
</organism>
<sequence>MGEDRQRAALSGADAEDRALALLRSAGLQLVTRNWRCPGGELDLVMRDGASWVFVEVRLRASRRFGGALESIDARKRTRLVRAATRYLQQYRVDAPCRFDAVVFEGADAPPLWIKDIIA</sequence>
<evidence type="ECO:0000313" key="3">
    <source>
        <dbReference type="EMBL" id="TIC83363.1"/>
    </source>
</evidence>
<dbReference type="NCBIfam" id="NF009150">
    <property type="entry name" value="PRK12497.1-3"/>
    <property type="match status" value="1"/>
</dbReference>
<comment type="similarity">
    <text evidence="1 2">Belongs to the UPF0102 family.</text>
</comment>
<accession>A0A4V4N884</accession>
<dbReference type="GO" id="GO:0003676">
    <property type="term" value="F:nucleic acid binding"/>
    <property type="evidence" value="ECO:0007669"/>
    <property type="project" value="InterPro"/>
</dbReference>
<dbReference type="SUPFAM" id="SSF52980">
    <property type="entry name" value="Restriction endonuclease-like"/>
    <property type="match status" value="1"/>
</dbReference>
<proteinExistence type="inferred from homology"/>
<gene>
    <name evidence="3" type="ORF">E5K04_07330</name>
</gene>
<dbReference type="InterPro" id="IPR011335">
    <property type="entry name" value="Restrct_endonuc-II-like"/>
</dbReference>
<dbReference type="PANTHER" id="PTHR34039">
    <property type="entry name" value="UPF0102 PROTEIN YRAN"/>
    <property type="match status" value="1"/>
</dbReference>
<comment type="caution">
    <text evidence="3">The sequence shown here is derived from an EMBL/GenBank/DDBJ whole genome shotgun (WGS) entry which is preliminary data.</text>
</comment>
<protein>
    <recommendedName>
        <fullName evidence="2">UPF0102 protein E5K04_07330</fullName>
    </recommendedName>
</protein>
<evidence type="ECO:0000313" key="4">
    <source>
        <dbReference type="Proteomes" id="UP000308891"/>
    </source>
</evidence>
<dbReference type="PANTHER" id="PTHR34039:SF1">
    <property type="entry name" value="UPF0102 PROTEIN YRAN"/>
    <property type="match status" value="1"/>
</dbReference>
<dbReference type="InterPro" id="IPR003509">
    <property type="entry name" value="UPF0102_YraN-like"/>
</dbReference>
<dbReference type="InterPro" id="IPR011856">
    <property type="entry name" value="tRNA_endonuc-like_dom_sf"/>
</dbReference>
<dbReference type="Gene3D" id="3.40.1350.10">
    <property type="match status" value="1"/>
</dbReference>